<evidence type="ECO:0008006" key="3">
    <source>
        <dbReference type="Google" id="ProtNLM"/>
    </source>
</evidence>
<dbReference type="EMBL" id="JAIRBC010000005">
    <property type="protein sequence ID" value="MCG2459987.1"/>
    <property type="molecule type" value="Genomic_DNA"/>
</dbReference>
<reference evidence="1" key="1">
    <citation type="submission" date="2023-02" db="EMBL/GenBank/DDBJ databases">
        <title>Genome of Flavobacteriaceae gen. nov. sp. strain F89.</title>
        <authorList>
            <person name="Wang Y."/>
        </authorList>
    </citation>
    <scope>NUCLEOTIDE SEQUENCE</scope>
    <source>
        <strain evidence="1">F89</strain>
    </source>
</reference>
<gene>
    <name evidence="1" type="ORF">K8352_04460</name>
</gene>
<dbReference type="InterPro" id="IPR036163">
    <property type="entry name" value="HMA_dom_sf"/>
</dbReference>
<dbReference type="AlphaFoldDB" id="A0AAE3ERQ1"/>
<organism evidence="1 2">
    <name type="scientific">Cerina litoralis</name>
    <dbReference type="NCBI Taxonomy" id="2874477"/>
    <lineage>
        <taxon>Bacteria</taxon>
        <taxon>Pseudomonadati</taxon>
        <taxon>Bacteroidota</taxon>
        <taxon>Flavobacteriia</taxon>
        <taxon>Flavobacteriales</taxon>
        <taxon>Flavobacteriaceae</taxon>
        <taxon>Cerina</taxon>
    </lineage>
</organism>
<name>A0AAE3ERQ1_9FLAO</name>
<keyword evidence="2" id="KW-1185">Reference proteome</keyword>
<proteinExistence type="predicted"/>
<evidence type="ECO:0000313" key="2">
    <source>
        <dbReference type="Proteomes" id="UP001200642"/>
    </source>
</evidence>
<sequence length="90" mass="10109">MKALVTLKNLKCNKGKGKIIRNLSRILDVRIVDINVDNGTMFFVYANVTAFQKVKRELFRIGYPMQTPNYPKAMAPKIYGGGRSSEISAV</sequence>
<protein>
    <recommendedName>
        <fullName evidence="3">HMA domain-containing protein</fullName>
    </recommendedName>
</protein>
<comment type="caution">
    <text evidence="1">The sequence shown here is derived from an EMBL/GenBank/DDBJ whole genome shotgun (WGS) entry which is preliminary data.</text>
</comment>
<dbReference type="GO" id="GO:0046872">
    <property type="term" value="F:metal ion binding"/>
    <property type="evidence" value="ECO:0007669"/>
    <property type="project" value="InterPro"/>
</dbReference>
<evidence type="ECO:0000313" key="1">
    <source>
        <dbReference type="EMBL" id="MCG2459987.1"/>
    </source>
</evidence>
<dbReference type="RefSeq" id="WP_317901131.1">
    <property type="nucleotide sequence ID" value="NZ_JAIRBC010000005.1"/>
</dbReference>
<dbReference type="SUPFAM" id="SSF55008">
    <property type="entry name" value="HMA, heavy metal-associated domain"/>
    <property type="match status" value="1"/>
</dbReference>
<accession>A0AAE3ERQ1</accession>
<dbReference type="Proteomes" id="UP001200642">
    <property type="component" value="Unassembled WGS sequence"/>
</dbReference>